<accession>A0A5M6DKN7</accession>
<dbReference type="GO" id="GO:0005886">
    <property type="term" value="C:plasma membrane"/>
    <property type="evidence" value="ECO:0007669"/>
    <property type="project" value="UniProtKB-SubCell"/>
</dbReference>
<dbReference type="NCBIfam" id="TIGR02229">
    <property type="entry name" value="caa3_sub_IV"/>
    <property type="match status" value="1"/>
</dbReference>
<proteinExistence type="predicted"/>
<evidence type="ECO:0000256" key="6">
    <source>
        <dbReference type="SAM" id="Phobius"/>
    </source>
</evidence>
<evidence type="ECO:0000256" key="5">
    <source>
        <dbReference type="ARBA" id="ARBA00023136"/>
    </source>
</evidence>
<dbReference type="Proteomes" id="UP000324479">
    <property type="component" value="Unassembled WGS sequence"/>
</dbReference>
<dbReference type="Pfam" id="PF03626">
    <property type="entry name" value="COX4_pro"/>
    <property type="match status" value="1"/>
</dbReference>
<keyword evidence="8" id="KW-1185">Reference proteome</keyword>
<evidence type="ECO:0000256" key="4">
    <source>
        <dbReference type="ARBA" id="ARBA00022989"/>
    </source>
</evidence>
<reference evidence="7 8" key="1">
    <citation type="submission" date="2019-08" db="EMBL/GenBank/DDBJ databases">
        <authorList>
            <person name="Dhanesh K."/>
            <person name="Kumar G."/>
            <person name="Sasikala C."/>
            <person name="Venkata Ramana C."/>
        </authorList>
    </citation>
    <scope>NUCLEOTIDE SEQUENCE [LARGE SCALE GENOMIC DNA]</scope>
    <source>
        <strain evidence="7 8">JC645</strain>
    </source>
</reference>
<dbReference type="EMBL" id="VWOX01000001">
    <property type="protein sequence ID" value="KAA5546946.1"/>
    <property type="molecule type" value="Genomic_DNA"/>
</dbReference>
<sequence>MSAHENSPEGYDFAHPLPLPLLFGVFLILVLLTIITVAQASFDLGSFDVLIVMAIATIKGLLVAAFFMHLAFDKPFNILCFVSSFVFVGLFIMFTLFDNRATNQDDIPVMDDAVVTAPAETTSAAMTTAGT</sequence>
<evidence type="ECO:0000256" key="2">
    <source>
        <dbReference type="ARBA" id="ARBA00022475"/>
    </source>
</evidence>
<evidence type="ECO:0000256" key="3">
    <source>
        <dbReference type="ARBA" id="ARBA00022692"/>
    </source>
</evidence>
<dbReference type="InterPro" id="IPR011743">
    <property type="entry name" value="Caa3_sub_IV"/>
</dbReference>
<feature type="transmembrane region" description="Helical" evidence="6">
    <location>
        <begin position="76"/>
        <end position="97"/>
    </location>
</feature>
<keyword evidence="4 6" id="KW-1133">Transmembrane helix</keyword>
<dbReference type="AlphaFoldDB" id="A0A5M6DKN7"/>
<gene>
    <name evidence="7" type="ORF">FYK55_00545</name>
</gene>
<dbReference type="RefSeq" id="WP_150074054.1">
    <property type="nucleotide sequence ID" value="NZ_VWOX01000001.1"/>
</dbReference>
<evidence type="ECO:0000256" key="1">
    <source>
        <dbReference type="ARBA" id="ARBA00004651"/>
    </source>
</evidence>
<keyword evidence="3 6" id="KW-0812">Transmembrane</keyword>
<keyword evidence="2" id="KW-1003">Cell membrane</keyword>
<dbReference type="InterPro" id="IPR005171">
    <property type="entry name" value="Cyt_c_oxidase_su4_prok"/>
</dbReference>
<evidence type="ECO:0000313" key="7">
    <source>
        <dbReference type="EMBL" id="KAA5546946.1"/>
    </source>
</evidence>
<comment type="caution">
    <text evidence="7">The sequence shown here is derived from an EMBL/GenBank/DDBJ whole genome shotgun (WGS) entry which is preliminary data.</text>
</comment>
<name>A0A5M6DKN7_9BACT</name>
<protein>
    <submittedName>
        <fullName evidence="7">Cytochrome oxidase subunit IV</fullName>
    </submittedName>
</protein>
<feature type="transmembrane region" description="Helical" evidence="6">
    <location>
        <begin position="20"/>
        <end position="42"/>
    </location>
</feature>
<organism evidence="7 8">
    <name type="scientific">Roseiconus nitratireducens</name>
    <dbReference type="NCBI Taxonomy" id="2605748"/>
    <lineage>
        <taxon>Bacteria</taxon>
        <taxon>Pseudomonadati</taxon>
        <taxon>Planctomycetota</taxon>
        <taxon>Planctomycetia</taxon>
        <taxon>Pirellulales</taxon>
        <taxon>Pirellulaceae</taxon>
        <taxon>Roseiconus</taxon>
    </lineage>
</organism>
<keyword evidence="5 6" id="KW-0472">Membrane</keyword>
<feature type="transmembrane region" description="Helical" evidence="6">
    <location>
        <begin position="49"/>
        <end position="70"/>
    </location>
</feature>
<comment type="subcellular location">
    <subcellularLocation>
        <location evidence="1">Cell membrane</location>
        <topology evidence="1">Multi-pass membrane protein</topology>
    </subcellularLocation>
</comment>
<evidence type="ECO:0000313" key="8">
    <source>
        <dbReference type="Proteomes" id="UP000324479"/>
    </source>
</evidence>